<dbReference type="EMBL" id="CAAALY010244468">
    <property type="protein sequence ID" value="VEL32663.1"/>
    <property type="molecule type" value="Genomic_DNA"/>
</dbReference>
<keyword evidence="2" id="KW-1185">Reference proteome</keyword>
<dbReference type="Proteomes" id="UP000784294">
    <property type="component" value="Unassembled WGS sequence"/>
</dbReference>
<name>A0A3S5CMB7_9PLAT</name>
<sequence>MWRRFGPIELRTAVLPAPANKVVWIADESGSHINELMTVEQAATFAALKACIEPIANIIRSDQPDILHPEFEFMTLLVKYFDS</sequence>
<reference evidence="1" key="1">
    <citation type="submission" date="2018-11" db="EMBL/GenBank/DDBJ databases">
        <authorList>
            <consortium name="Pathogen Informatics"/>
        </authorList>
    </citation>
    <scope>NUCLEOTIDE SEQUENCE</scope>
</reference>
<evidence type="ECO:0000313" key="2">
    <source>
        <dbReference type="Proteomes" id="UP000784294"/>
    </source>
</evidence>
<comment type="caution">
    <text evidence="1">The sequence shown here is derived from an EMBL/GenBank/DDBJ whole genome shotgun (WGS) entry which is preliminary data.</text>
</comment>
<gene>
    <name evidence="1" type="ORF">PXEA_LOCUS26103</name>
</gene>
<evidence type="ECO:0000313" key="1">
    <source>
        <dbReference type="EMBL" id="VEL32663.1"/>
    </source>
</evidence>
<dbReference type="AlphaFoldDB" id="A0A3S5CMB7"/>
<accession>A0A3S5CMB7</accession>
<proteinExistence type="predicted"/>
<organism evidence="1 2">
    <name type="scientific">Protopolystoma xenopodis</name>
    <dbReference type="NCBI Taxonomy" id="117903"/>
    <lineage>
        <taxon>Eukaryota</taxon>
        <taxon>Metazoa</taxon>
        <taxon>Spiralia</taxon>
        <taxon>Lophotrochozoa</taxon>
        <taxon>Platyhelminthes</taxon>
        <taxon>Monogenea</taxon>
        <taxon>Polyopisthocotylea</taxon>
        <taxon>Polystomatidea</taxon>
        <taxon>Polystomatidae</taxon>
        <taxon>Protopolystoma</taxon>
    </lineage>
</organism>
<protein>
    <submittedName>
        <fullName evidence="1">Uncharacterized protein</fullName>
    </submittedName>
</protein>